<sequence>MSPAYGRCMPTSSPVPYGSWPTPVTSALVVRAAARLGEVAVDGDDVWWSESRPGEGGRSALVRRTADGTVTDVLPPPWNARTRVHEYGGAAWTVAGGTLWFTHFDDQRLYRLSPGDDGPVAVTPEPELPAGVRHADLTPAGDGSLLAVRETHTASGAAADVVNEVVRLAPDGTAEVLVSGPDFVSDPRPGPAGELAWLQWDHPAMPWDAAQLVVRAADGTETVVAGGPGESAVQPTWDADGTLWFCCDRTDVWALWRWRPGREAEPALDTGTEIAGPQWVFGARRFALLPGGRVVAAAGGDGGDRLVALEADGSTRDVPLPGWTALGYLTAAGDGVVCAAGSPVREPVVLRADLSGQAEVLRPARDLGLDPAWFSVPEDVTFPTEERDTGIDEAYAVVYPPTNPEATAPEGDLPPLVVMVHGGPTSAHARGLNPEIQYFTSRGFCVAHVDHRGSTGHGRRYRDALQGRWGVVDLDDVVACARYLADAGRVDPARMAIRGGSAGGYTTLAALTLRPGVFTAGASHFGVADLGALAADTHKFESRYLDGLVAPWPAGADVYAQRSPINHVDALDTPLAVFQGAEDRVVPPEQAEVMVAALRDKGVPHAYLLFEGEQHGFRRAENIRAALDGELSFYAQVWGFGLPAEEGITPIEVVR</sequence>
<gene>
    <name evidence="2" type="ORF">SAMN05660657_02139</name>
</gene>
<organism evidence="2 3">
    <name type="scientific">Geodermatophilus amargosae</name>
    <dbReference type="NCBI Taxonomy" id="1296565"/>
    <lineage>
        <taxon>Bacteria</taxon>
        <taxon>Bacillati</taxon>
        <taxon>Actinomycetota</taxon>
        <taxon>Actinomycetes</taxon>
        <taxon>Geodermatophilales</taxon>
        <taxon>Geodermatophilaceae</taxon>
        <taxon>Geodermatophilus</taxon>
    </lineage>
</organism>
<dbReference type="Pfam" id="PF00326">
    <property type="entry name" value="Peptidase_S9"/>
    <property type="match status" value="1"/>
</dbReference>
<evidence type="ECO:0000313" key="2">
    <source>
        <dbReference type="EMBL" id="SFT65205.1"/>
    </source>
</evidence>
<keyword evidence="2" id="KW-0378">Hydrolase</keyword>
<dbReference type="PANTHER" id="PTHR43056:SF5">
    <property type="entry name" value="PEPTIDASE S9 PROLYL OLIGOPEPTIDASE CATALYTIC DOMAIN-CONTAINING PROTEIN"/>
    <property type="match status" value="1"/>
</dbReference>
<dbReference type="EMBL" id="FPBA01000006">
    <property type="protein sequence ID" value="SFT65205.1"/>
    <property type="molecule type" value="Genomic_DNA"/>
</dbReference>
<keyword evidence="2" id="KW-0031">Aminopeptidase</keyword>
<dbReference type="GO" id="GO:0004177">
    <property type="term" value="F:aminopeptidase activity"/>
    <property type="evidence" value="ECO:0007669"/>
    <property type="project" value="UniProtKB-KW"/>
</dbReference>
<proteinExistence type="predicted"/>
<dbReference type="Gene3D" id="3.40.50.1820">
    <property type="entry name" value="alpha/beta hydrolase"/>
    <property type="match status" value="1"/>
</dbReference>
<keyword evidence="3" id="KW-1185">Reference proteome</keyword>
<name>A0A1I6ZRL3_9ACTN</name>
<dbReference type="STRING" id="1296565.SAMN05660657_02139"/>
<evidence type="ECO:0000259" key="1">
    <source>
        <dbReference type="Pfam" id="PF00326"/>
    </source>
</evidence>
<evidence type="ECO:0000313" key="3">
    <source>
        <dbReference type="Proteomes" id="UP000199546"/>
    </source>
</evidence>
<dbReference type="Proteomes" id="UP000199546">
    <property type="component" value="Unassembled WGS sequence"/>
</dbReference>
<protein>
    <submittedName>
        <fullName evidence="2">Dipeptidyl aminopeptidase/acylaminoacyl peptidase</fullName>
    </submittedName>
</protein>
<feature type="domain" description="Peptidase S9 prolyl oligopeptidase catalytic" evidence="1">
    <location>
        <begin position="435"/>
        <end position="638"/>
    </location>
</feature>
<dbReference type="AlphaFoldDB" id="A0A1I6ZRL3"/>
<dbReference type="PANTHER" id="PTHR43056">
    <property type="entry name" value="PEPTIDASE S9 PROLYL OLIGOPEPTIDASE"/>
    <property type="match status" value="1"/>
</dbReference>
<dbReference type="SUPFAM" id="SSF63829">
    <property type="entry name" value="Calcium-dependent phosphotriesterase"/>
    <property type="match status" value="1"/>
</dbReference>
<keyword evidence="2" id="KW-0645">Protease</keyword>
<dbReference type="InterPro" id="IPR001375">
    <property type="entry name" value="Peptidase_S9_cat"/>
</dbReference>
<reference evidence="3" key="1">
    <citation type="submission" date="2016-10" db="EMBL/GenBank/DDBJ databases">
        <authorList>
            <person name="Varghese N."/>
            <person name="Submissions S."/>
        </authorList>
    </citation>
    <scope>NUCLEOTIDE SEQUENCE [LARGE SCALE GENOMIC DNA]</scope>
    <source>
        <strain evidence="3">DSM 46136</strain>
    </source>
</reference>
<dbReference type="GO" id="GO:0006508">
    <property type="term" value="P:proteolysis"/>
    <property type="evidence" value="ECO:0007669"/>
    <property type="project" value="InterPro"/>
</dbReference>
<accession>A0A1I6ZRL3</accession>
<dbReference type="GO" id="GO:0008236">
    <property type="term" value="F:serine-type peptidase activity"/>
    <property type="evidence" value="ECO:0007669"/>
    <property type="project" value="InterPro"/>
</dbReference>
<dbReference type="InterPro" id="IPR050585">
    <property type="entry name" value="Xaa-Pro_dipeptidyl-ppase/CocE"/>
</dbReference>
<dbReference type="InterPro" id="IPR029058">
    <property type="entry name" value="AB_hydrolase_fold"/>
</dbReference>
<dbReference type="SUPFAM" id="SSF53474">
    <property type="entry name" value="alpha/beta-Hydrolases"/>
    <property type="match status" value="1"/>
</dbReference>